<dbReference type="Gene3D" id="2.30.30.40">
    <property type="entry name" value="SH3 Domains"/>
    <property type="match status" value="1"/>
</dbReference>
<dbReference type="InterPro" id="IPR011990">
    <property type="entry name" value="TPR-like_helical_dom_sf"/>
</dbReference>
<keyword evidence="2" id="KW-0812">Transmembrane</keyword>
<comment type="caution">
    <text evidence="3">The sequence shown here is derived from an EMBL/GenBank/DDBJ whole genome shotgun (WGS) entry which is preliminary data.</text>
</comment>
<gene>
    <name evidence="3" type="ORF">C4F50_20760</name>
</gene>
<dbReference type="InterPro" id="IPR019734">
    <property type="entry name" value="TPR_rpt"/>
</dbReference>
<proteinExistence type="predicted"/>
<name>A0ABR9TPQ1_9FLAO</name>
<keyword evidence="1" id="KW-0802">TPR repeat</keyword>
<keyword evidence="4" id="KW-1185">Reference proteome</keyword>
<dbReference type="RefSeq" id="WP_194140514.1">
    <property type="nucleotide sequence ID" value="NZ_PRDM01000005.1"/>
</dbReference>
<dbReference type="PROSITE" id="PS50005">
    <property type="entry name" value="TPR"/>
    <property type="match status" value="1"/>
</dbReference>
<dbReference type="Pfam" id="PF00515">
    <property type="entry name" value="TPR_1"/>
    <property type="match status" value="1"/>
</dbReference>
<dbReference type="Gene3D" id="1.25.40.10">
    <property type="entry name" value="Tetratricopeptide repeat domain"/>
    <property type="match status" value="1"/>
</dbReference>
<dbReference type="SMART" id="SM00028">
    <property type="entry name" value="TPR"/>
    <property type="match status" value="2"/>
</dbReference>
<evidence type="ECO:0000256" key="1">
    <source>
        <dbReference type="PROSITE-ProRule" id="PRU00339"/>
    </source>
</evidence>
<dbReference type="PROSITE" id="PS50293">
    <property type="entry name" value="TPR_REGION"/>
    <property type="match status" value="1"/>
</dbReference>
<feature type="transmembrane region" description="Helical" evidence="2">
    <location>
        <begin position="156"/>
        <end position="176"/>
    </location>
</feature>
<organism evidence="3 4">
    <name type="scientific">Flavobacterium hungaricum</name>
    <dbReference type="NCBI Taxonomy" id="2082725"/>
    <lineage>
        <taxon>Bacteria</taxon>
        <taxon>Pseudomonadati</taxon>
        <taxon>Bacteroidota</taxon>
        <taxon>Flavobacteriia</taxon>
        <taxon>Flavobacteriales</taxon>
        <taxon>Flavobacteriaceae</taxon>
        <taxon>Flavobacterium</taxon>
    </lineage>
</organism>
<keyword evidence="2" id="KW-1133">Transmembrane helix</keyword>
<evidence type="ECO:0000313" key="4">
    <source>
        <dbReference type="Proteomes" id="UP000640614"/>
    </source>
</evidence>
<evidence type="ECO:0000256" key="2">
    <source>
        <dbReference type="SAM" id="Phobius"/>
    </source>
</evidence>
<dbReference type="SUPFAM" id="SSF48452">
    <property type="entry name" value="TPR-like"/>
    <property type="match status" value="1"/>
</dbReference>
<accession>A0ABR9TPQ1</accession>
<sequence length="248" mass="28181">MKNIVYFFLLVSQVFLAQGRFEKGNDLYQKGQYQEAVQVYENIIKEDKLHSAELYFNLGNSYYKLNKVAPSIYNYEKALVLKPSDSATLNNLKFAKKLTIDEIKEVPKVGFAKLIQNFTSIFDYNMWAKISVGIAFAFLLCFIGYYFSQLTVVKRIYFVGMFILLVALLLTASAGMSEKSHFDNDRPAIVFSELSQVRSEPHKSGTGVILLHEGAKVYVLESIDGWKKVELTDGTEGWIDASTIKEVK</sequence>
<evidence type="ECO:0000313" key="3">
    <source>
        <dbReference type="EMBL" id="MBE8727352.1"/>
    </source>
</evidence>
<dbReference type="EMBL" id="PRDM01000005">
    <property type="protein sequence ID" value="MBE8727352.1"/>
    <property type="molecule type" value="Genomic_DNA"/>
</dbReference>
<dbReference type="Proteomes" id="UP000640614">
    <property type="component" value="Unassembled WGS sequence"/>
</dbReference>
<feature type="transmembrane region" description="Helical" evidence="2">
    <location>
        <begin position="126"/>
        <end position="147"/>
    </location>
</feature>
<keyword evidence="2" id="KW-0472">Membrane</keyword>
<feature type="repeat" description="TPR" evidence="1">
    <location>
        <begin position="52"/>
        <end position="85"/>
    </location>
</feature>
<protein>
    <submittedName>
        <fullName evidence="3">Tetratricopeptide repeat protein</fullName>
    </submittedName>
</protein>
<reference evidence="3 4" key="1">
    <citation type="submission" date="2018-07" db="EMBL/GenBank/DDBJ databases">
        <title>Genome assembly of strain KB82.</title>
        <authorList>
            <person name="Kukolya J."/>
            <person name="Horvath B."/>
            <person name="Nagy I."/>
            <person name="Toth A."/>
        </authorList>
    </citation>
    <scope>NUCLEOTIDE SEQUENCE [LARGE SCALE GENOMIC DNA]</scope>
    <source>
        <strain evidence="3 4">Kb82</strain>
    </source>
</reference>